<evidence type="ECO:0000256" key="6">
    <source>
        <dbReference type="ARBA" id="ARBA00022932"/>
    </source>
</evidence>
<evidence type="ECO:0000259" key="8">
    <source>
        <dbReference type="Pfam" id="PF09115"/>
    </source>
</evidence>
<dbReference type="InterPro" id="IPR004622">
    <property type="entry name" value="DNA_pol_HolB"/>
</dbReference>
<dbReference type="GO" id="GO:0008408">
    <property type="term" value="F:3'-5' exonuclease activity"/>
    <property type="evidence" value="ECO:0007669"/>
    <property type="project" value="InterPro"/>
</dbReference>
<evidence type="ECO:0000256" key="3">
    <source>
        <dbReference type="ARBA" id="ARBA00022679"/>
    </source>
</evidence>
<evidence type="ECO:0000313" key="9">
    <source>
        <dbReference type="EMBL" id="WBA07813.1"/>
    </source>
</evidence>
<proteinExistence type="predicted"/>
<dbReference type="PANTHER" id="PTHR11669">
    <property type="entry name" value="REPLICATION FACTOR C / DNA POLYMERASE III GAMMA-TAU SUBUNIT"/>
    <property type="match status" value="1"/>
</dbReference>
<keyword evidence="6" id="KW-0239">DNA-directed DNA polymerase</keyword>
<evidence type="ECO:0000256" key="5">
    <source>
        <dbReference type="ARBA" id="ARBA00022705"/>
    </source>
</evidence>
<dbReference type="InterPro" id="IPR050238">
    <property type="entry name" value="DNA_Rep/Repair_Clamp_Loader"/>
</dbReference>
<evidence type="ECO:0000313" key="10">
    <source>
        <dbReference type="Proteomes" id="UP001164748"/>
    </source>
</evidence>
<dbReference type="RefSeq" id="WP_269578407.1">
    <property type="nucleotide sequence ID" value="NZ_CP114588.1"/>
</dbReference>
<evidence type="ECO:0000256" key="7">
    <source>
        <dbReference type="ARBA" id="ARBA00049244"/>
    </source>
</evidence>
<comment type="catalytic activity">
    <reaction evidence="7">
        <text>DNA(n) + a 2'-deoxyribonucleoside 5'-triphosphate = DNA(n+1) + diphosphate</text>
        <dbReference type="Rhea" id="RHEA:22508"/>
        <dbReference type="Rhea" id="RHEA-COMP:17339"/>
        <dbReference type="Rhea" id="RHEA-COMP:17340"/>
        <dbReference type="ChEBI" id="CHEBI:33019"/>
        <dbReference type="ChEBI" id="CHEBI:61560"/>
        <dbReference type="ChEBI" id="CHEBI:173112"/>
        <dbReference type="EC" id="2.7.7.7"/>
    </reaction>
</comment>
<dbReference type="SUPFAM" id="SSF52540">
    <property type="entry name" value="P-loop containing nucleoside triphosphate hydrolases"/>
    <property type="match status" value="1"/>
</dbReference>
<dbReference type="EMBL" id="CP114588">
    <property type="protein sequence ID" value="WBA07813.1"/>
    <property type="molecule type" value="Genomic_DNA"/>
</dbReference>
<dbReference type="Proteomes" id="UP001164748">
    <property type="component" value="Chromosome"/>
</dbReference>
<dbReference type="SUPFAM" id="SSF48019">
    <property type="entry name" value="post-AAA+ oligomerization domain-like"/>
    <property type="match status" value="1"/>
</dbReference>
<evidence type="ECO:0000256" key="4">
    <source>
        <dbReference type="ARBA" id="ARBA00022695"/>
    </source>
</evidence>
<dbReference type="Pfam" id="PF09115">
    <property type="entry name" value="DNApol3-delta_C"/>
    <property type="match status" value="1"/>
</dbReference>
<dbReference type="Gene3D" id="1.20.272.10">
    <property type="match status" value="1"/>
</dbReference>
<dbReference type="AlphaFoldDB" id="A0AA47KJ54"/>
<feature type="domain" description="DNA polymerase III delta subunit C-terminal" evidence="8">
    <location>
        <begin position="221"/>
        <end position="328"/>
    </location>
</feature>
<keyword evidence="3 9" id="KW-0808">Transferase</keyword>
<dbReference type="GO" id="GO:0009360">
    <property type="term" value="C:DNA polymerase III complex"/>
    <property type="evidence" value="ECO:0007669"/>
    <property type="project" value="InterPro"/>
</dbReference>
<sequence length="330" mass="36443">MSDKIGLAYPAPCVYPWFEGVWGHWQQLLVSARFPHALLLAAPPGSGRRALISQLAKVRLCSDQADSACGHCHHCQLFAAGNHPDIHWLAPEKPGKQIGIDAVRKVQRQALETSQLGGARFIVIECVERLGEAAANALLKSLEEPPSGCYFVLLTDSLDSLLATIVSRCSVWKAPQAEAETAKAWIEQTLQRSVPDHAVGLYRGAPLAASDFVASGGLDHHHAVVEGFSTYVRERTGLFDTIEVLVSHYPASLNWLSYFLLDVLKWRQGVEQTIVHRHHHQRVAEVANALTTQQVHSLLRALHQLQRQLQTHTGLNTELVVSQWLLSIGE</sequence>
<organism evidence="9 10">
    <name type="scientific">Salinivibrio kushneri</name>
    <dbReference type="NCBI Taxonomy" id="1908198"/>
    <lineage>
        <taxon>Bacteria</taxon>
        <taxon>Pseudomonadati</taxon>
        <taxon>Pseudomonadota</taxon>
        <taxon>Gammaproteobacteria</taxon>
        <taxon>Vibrionales</taxon>
        <taxon>Vibrionaceae</taxon>
        <taxon>Salinivibrio</taxon>
    </lineage>
</organism>
<protein>
    <recommendedName>
        <fullName evidence="2">DNA polymerase III subunit delta'</fullName>
        <ecNumber evidence="1">2.7.7.7</ecNumber>
    </recommendedName>
</protein>
<evidence type="ECO:0000256" key="1">
    <source>
        <dbReference type="ARBA" id="ARBA00012417"/>
    </source>
</evidence>
<reference evidence="9" key="1">
    <citation type="submission" date="2022-09" db="EMBL/GenBank/DDBJ databases">
        <authorList>
            <person name="Li Z.-J."/>
        </authorList>
    </citation>
    <scope>NUCLEOTIDE SEQUENCE</scope>
    <source>
        <strain evidence="9">TGB11</strain>
    </source>
</reference>
<gene>
    <name evidence="9" type="primary">holB</name>
    <name evidence="9" type="ORF">N8M53_08125</name>
</gene>
<dbReference type="NCBIfam" id="TIGR00678">
    <property type="entry name" value="holB"/>
    <property type="match status" value="1"/>
</dbReference>
<dbReference type="GO" id="GO:0003677">
    <property type="term" value="F:DNA binding"/>
    <property type="evidence" value="ECO:0007669"/>
    <property type="project" value="InterPro"/>
</dbReference>
<dbReference type="Gene3D" id="3.40.50.300">
    <property type="entry name" value="P-loop containing nucleotide triphosphate hydrolases"/>
    <property type="match status" value="1"/>
</dbReference>
<dbReference type="InterPro" id="IPR027417">
    <property type="entry name" value="P-loop_NTPase"/>
</dbReference>
<keyword evidence="5" id="KW-0235">DNA replication</keyword>
<dbReference type="GO" id="GO:0006261">
    <property type="term" value="P:DNA-templated DNA replication"/>
    <property type="evidence" value="ECO:0007669"/>
    <property type="project" value="TreeGrafter"/>
</dbReference>
<keyword evidence="4 9" id="KW-0548">Nucleotidyltransferase</keyword>
<dbReference type="InterPro" id="IPR008921">
    <property type="entry name" value="DNA_pol3_clamp-load_cplx_C"/>
</dbReference>
<evidence type="ECO:0000256" key="2">
    <source>
        <dbReference type="ARBA" id="ARBA00014363"/>
    </source>
</evidence>
<name>A0AA47KJ54_9GAMM</name>
<dbReference type="EC" id="2.7.7.7" evidence="1"/>
<accession>A0AA47KJ54</accession>
<dbReference type="Pfam" id="PF13177">
    <property type="entry name" value="DNA_pol3_delta2"/>
    <property type="match status" value="1"/>
</dbReference>
<dbReference type="GO" id="GO:0003887">
    <property type="term" value="F:DNA-directed DNA polymerase activity"/>
    <property type="evidence" value="ECO:0007669"/>
    <property type="project" value="UniProtKB-KW"/>
</dbReference>
<dbReference type="PANTHER" id="PTHR11669:SF8">
    <property type="entry name" value="DNA POLYMERASE III SUBUNIT DELTA"/>
    <property type="match status" value="1"/>
</dbReference>
<dbReference type="InterPro" id="IPR015199">
    <property type="entry name" value="DNA_pol_III_delta_C"/>
</dbReference>